<comment type="caution">
    <text evidence="1">The sequence shown here is derived from an EMBL/GenBank/DDBJ whole genome shotgun (WGS) entry which is preliminary data.</text>
</comment>
<sequence length="83" mass="9591">MSTGNINIPSTKATFYLYDSKSNRILIRGENVNFSKTRFIIFDIHGREILNYLLSSNSQYIDLPSLPSGIYLDEITPYFNSKY</sequence>
<organism evidence="1 2">
    <name type="scientific">Candidatus Defluviibacterium haderslevense</name>
    <dbReference type="NCBI Taxonomy" id="2981993"/>
    <lineage>
        <taxon>Bacteria</taxon>
        <taxon>Pseudomonadati</taxon>
        <taxon>Bacteroidota</taxon>
        <taxon>Saprospiria</taxon>
        <taxon>Saprospirales</taxon>
        <taxon>Saprospiraceae</taxon>
        <taxon>Candidatus Defluviibacterium</taxon>
    </lineage>
</organism>
<evidence type="ECO:0000313" key="2">
    <source>
        <dbReference type="Proteomes" id="UP000808349"/>
    </source>
</evidence>
<dbReference type="EMBL" id="JADKFW010000015">
    <property type="protein sequence ID" value="MBK9719093.1"/>
    <property type="molecule type" value="Genomic_DNA"/>
</dbReference>
<protein>
    <submittedName>
        <fullName evidence="1">T9SS type A sorting domain-containing protein</fullName>
    </submittedName>
</protein>
<evidence type="ECO:0000313" key="1">
    <source>
        <dbReference type="EMBL" id="MBK9719093.1"/>
    </source>
</evidence>
<reference evidence="1 2" key="1">
    <citation type="submission" date="2020-10" db="EMBL/GenBank/DDBJ databases">
        <title>Connecting structure to function with the recovery of over 1000 high-quality activated sludge metagenome-assembled genomes encoding full-length rRNA genes using long-read sequencing.</title>
        <authorList>
            <person name="Singleton C.M."/>
            <person name="Petriglieri F."/>
            <person name="Kristensen J.M."/>
            <person name="Kirkegaard R.H."/>
            <person name="Michaelsen T.Y."/>
            <person name="Andersen M.H."/>
            <person name="Karst S.M."/>
            <person name="Dueholm M.S."/>
            <person name="Nielsen P.H."/>
            <person name="Albertsen M."/>
        </authorList>
    </citation>
    <scope>NUCLEOTIDE SEQUENCE [LARGE SCALE GENOMIC DNA]</scope>
    <source>
        <strain evidence="1">Ribe_18-Q3-R11-54_BAT3C.373</strain>
    </source>
</reference>
<dbReference type="Proteomes" id="UP000808349">
    <property type="component" value="Unassembled WGS sequence"/>
</dbReference>
<accession>A0A9D7SC55</accession>
<dbReference type="NCBIfam" id="TIGR04183">
    <property type="entry name" value="Por_Secre_tail"/>
    <property type="match status" value="1"/>
</dbReference>
<name>A0A9D7SC55_9BACT</name>
<dbReference type="InterPro" id="IPR026444">
    <property type="entry name" value="Secre_tail"/>
</dbReference>
<gene>
    <name evidence="1" type="ORF">IPO85_16565</name>
</gene>
<dbReference type="AlphaFoldDB" id="A0A9D7SC55"/>
<proteinExistence type="predicted"/>